<dbReference type="EMBL" id="JAUIQD010000003">
    <property type="protein sequence ID" value="KAK3357009.1"/>
    <property type="molecule type" value="Genomic_DNA"/>
</dbReference>
<dbReference type="GO" id="GO:0005085">
    <property type="term" value="F:guanyl-nucleotide exchange factor activity"/>
    <property type="evidence" value="ECO:0007669"/>
    <property type="project" value="TreeGrafter"/>
</dbReference>
<gene>
    <name evidence="6" type="ORF">B0T25DRAFT_450654</name>
</gene>
<dbReference type="PROSITE" id="PS50012">
    <property type="entry name" value="RCC1_3"/>
    <property type="match status" value="4"/>
</dbReference>
<accession>A0AAJ0HLL5</accession>
<dbReference type="SUPFAM" id="SSF50985">
    <property type="entry name" value="RCC1/BLIP-II"/>
    <property type="match status" value="1"/>
</dbReference>
<dbReference type="PANTHER" id="PTHR45982:SF5">
    <property type="entry name" value="RCC DOMAIN-CONTAINING PROTEIN ATS1"/>
    <property type="match status" value="1"/>
</dbReference>
<evidence type="ECO:0000256" key="2">
    <source>
        <dbReference type="ARBA" id="ARBA00022737"/>
    </source>
</evidence>
<name>A0AAJ0HLL5_9PEZI</name>
<sequence length="366" mass="37346">MQQHLFALGSNGSGQLGIGHKEDVSVPKPVLFSTPLTSPITKIAAGGNHTLLLTASGTVYSTGDHSTGACGKLPPGPQPPAEFHPLDLTKPTTPSQPVTHAAATWEATILATPTKLYTLGAGLKGELGLGPFLFRTSSPSALPDFPPSPSQTIADLSASMAHTIAVLSDGTAYGWGTGRHGQLGSPAAAVVDAPREIGEVPFSIVRVVCGRDFTCLFGAPESGEFLVLGSDKWGVRSAAPTAEAIRGWKDVGAGWGGVYVLRGDGSVLSWGRDDHGQMAPADLASAEKIAVGSEHAVALSNEGDVTAWGWGEHGNCGPPVGDERGGPAPKGRRNVIASSKYVPPGASITAIGAGCATSWIALEMPA</sequence>
<dbReference type="Gene3D" id="2.130.10.30">
    <property type="entry name" value="Regulator of chromosome condensation 1/beta-lactamase-inhibitor protein II"/>
    <property type="match status" value="2"/>
</dbReference>
<reference evidence="6" key="1">
    <citation type="journal article" date="2023" name="Mol. Phylogenet. Evol.">
        <title>Genome-scale phylogeny and comparative genomics of the fungal order Sordariales.</title>
        <authorList>
            <person name="Hensen N."/>
            <person name="Bonometti L."/>
            <person name="Westerberg I."/>
            <person name="Brannstrom I.O."/>
            <person name="Guillou S."/>
            <person name="Cros-Aarteil S."/>
            <person name="Calhoun S."/>
            <person name="Haridas S."/>
            <person name="Kuo A."/>
            <person name="Mondo S."/>
            <person name="Pangilinan J."/>
            <person name="Riley R."/>
            <person name="LaButti K."/>
            <person name="Andreopoulos B."/>
            <person name="Lipzen A."/>
            <person name="Chen C."/>
            <person name="Yan M."/>
            <person name="Daum C."/>
            <person name="Ng V."/>
            <person name="Clum A."/>
            <person name="Steindorff A."/>
            <person name="Ohm R.A."/>
            <person name="Martin F."/>
            <person name="Silar P."/>
            <person name="Natvig D.O."/>
            <person name="Lalanne C."/>
            <person name="Gautier V."/>
            <person name="Ament-Velasquez S.L."/>
            <person name="Kruys A."/>
            <person name="Hutchinson M.I."/>
            <person name="Powell A.J."/>
            <person name="Barry K."/>
            <person name="Miller A.N."/>
            <person name="Grigoriev I.V."/>
            <person name="Debuchy R."/>
            <person name="Gladieux P."/>
            <person name="Hiltunen Thoren M."/>
            <person name="Johannesson H."/>
        </authorList>
    </citation>
    <scope>NUCLEOTIDE SEQUENCE</scope>
    <source>
        <strain evidence="6">CBS 955.72</strain>
    </source>
</reference>
<dbReference type="Proteomes" id="UP001275084">
    <property type="component" value="Unassembled WGS sequence"/>
</dbReference>
<keyword evidence="1" id="KW-0344">Guanine-nucleotide releasing factor</keyword>
<feature type="region of interest" description="Disordered" evidence="4">
    <location>
        <begin position="312"/>
        <end position="332"/>
    </location>
</feature>
<protein>
    <submittedName>
        <fullName evidence="6">Regulator of chromosome condensation 1/beta-lactamase-inhibitor protein II</fullName>
    </submittedName>
</protein>
<dbReference type="InterPro" id="IPR000408">
    <property type="entry name" value="Reg_chr_condens"/>
</dbReference>
<proteinExistence type="predicted"/>
<dbReference type="PROSITE" id="PS00626">
    <property type="entry name" value="RCC1_2"/>
    <property type="match status" value="1"/>
</dbReference>
<dbReference type="InterPro" id="IPR009091">
    <property type="entry name" value="RCC1/BLIP-II"/>
</dbReference>
<feature type="repeat" description="RCC1" evidence="3">
    <location>
        <begin position="265"/>
        <end position="302"/>
    </location>
</feature>
<dbReference type="AlphaFoldDB" id="A0AAJ0HLL5"/>
<dbReference type="Pfam" id="PF25390">
    <property type="entry name" value="WD40_RLD"/>
    <property type="match status" value="1"/>
</dbReference>
<keyword evidence="7" id="KW-1185">Reference proteome</keyword>
<feature type="repeat" description="RCC1" evidence="3">
    <location>
        <begin position="170"/>
        <end position="220"/>
    </location>
</feature>
<organism evidence="6 7">
    <name type="scientific">Lasiosphaeria hispida</name>
    <dbReference type="NCBI Taxonomy" id="260671"/>
    <lineage>
        <taxon>Eukaryota</taxon>
        <taxon>Fungi</taxon>
        <taxon>Dikarya</taxon>
        <taxon>Ascomycota</taxon>
        <taxon>Pezizomycotina</taxon>
        <taxon>Sordariomycetes</taxon>
        <taxon>Sordariomycetidae</taxon>
        <taxon>Sordariales</taxon>
        <taxon>Lasiosphaeriaceae</taxon>
        <taxon>Lasiosphaeria</taxon>
    </lineage>
</organism>
<dbReference type="InterPro" id="IPR058923">
    <property type="entry name" value="RCC1-like_dom"/>
</dbReference>
<evidence type="ECO:0000313" key="7">
    <source>
        <dbReference type="Proteomes" id="UP001275084"/>
    </source>
</evidence>
<keyword evidence="2" id="KW-0677">Repeat</keyword>
<evidence type="ECO:0000256" key="1">
    <source>
        <dbReference type="ARBA" id="ARBA00022658"/>
    </source>
</evidence>
<reference evidence="6" key="2">
    <citation type="submission" date="2023-06" db="EMBL/GenBank/DDBJ databases">
        <authorList>
            <consortium name="Lawrence Berkeley National Laboratory"/>
            <person name="Haridas S."/>
            <person name="Hensen N."/>
            <person name="Bonometti L."/>
            <person name="Westerberg I."/>
            <person name="Brannstrom I.O."/>
            <person name="Guillou S."/>
            <person name="Cros-Aarteil S."/>
            <person name="Calhoun S."/>
            <person name="Kuo A."/>
            <person name="Mondo S."/>
            <person name="Pangilinan J."/>
            <person name="Riley R."/>
            <person name="Labutti K."/>
            <person name="Andreopoulos B."/>
            <person name="Lipzen A."/>
            <person name="Chen C."/>
            <person name="Yanf M."/>
            <person name="Daum C."/>
            <person name="Ng V."/>
            <person name="Clum A."/>
            <person name="Steindorff A."/>
            <person name="Ohm R."/>
            <person name="Martin F."/>
            <person name="Silar P."/>
            <person name="Natvig D."/>
            <person name="Lalanne C."/>
            <person name="Gautier V."/>
            <person name="Ament-Velasquez S.L."/>
            <person name="Kruys A."/>
            <person name="Hutchinson M.I."/>
            <person name="Powell A.J."/>
            <person name="Barry K."/>
            <person name="Miller A.N."/>
            <person name="Grigoriev I.V."/>
            <person name="Debuchy R."/>
            <person name="Gladieux P."/>
            <person name="Thoren M.H."/>
            <person name="Johannesson H."/>
        </authorList>
    </citation>
    <scope>NUCLEOTIDE SEQUENCE</scope>
    <source>
        <strain evidence="6">CBS 955.72</strain>
    </source>
</reference>
<dbReference type="PRINTS" id="PR00633">
    <property type="entry name" value="RCCNDNSATION"/>
</dbReference>
<evidence type="ECO:0000259" key="5">
    <source>
        <dbReference type="Pfam" id="PF25390"/>
    </source>
</evidence>
<evidence type="ECO:0000313" key="6">
    <source>
        <dbReference type="EMBL" id="KAK3357009.1"/>
    </source>
</evidence>
<feature type="repeat" description="RCC1" evidence="3">
    <location>
        <begin position="114"/>
        <end position="169"/>
    </location>
</feature>
<evidence type="ECO:0000256" key="3">
    <source>
        <dbReference type="PROSITE-ProRule" id="PRU00235"/>
    </source>
</evidence>
<dbReference type="GO" id="GO:0005737">
    <property type="term" value="C:cytoplasm"/>
    <property type="evidence" value="ECO:0007669"/>
    <property type="project" value="TreeGrafter"/>
</dbReference>
<comment type="caution">
    <text evidence="6">The sequence shown here is derived from an EMBL/GenBank/DDBJ whole genome shotgun (WGS) entry which is preliminary data.</text>
</comment>
<dbReference type="InterPro" id="IPR051553">
    <property type="entry name" value="Ran_GTPase-activating"/>
</dbReference>
<dbReference type="PANTHER" id="PTHR45982">
    <property type="entry name" value="REGULATOR OF CHROMOSOME CONDENSATION"/>
    <property type="match status" value="1"/>
</dbReference>
<feature type="repeat" description="RCC1" evidence="3">
    <location>
        <begin position="3"/>
        <end position="56"/>
    </location>
</feature>
<evidence type="ECO:0000256" key="4">
    <source>
        <dbReference type="SAM" id="MobiDB-lite"/>
    </source>
</evidence>
<feature type="domain" description="RCC1-like" evidence="5">
    <location>
        <begin position="5"/>
        <end position="323"/>
    </location>
</feature>